<evidence type="ECO:0000313" key="2">
    <source>
        <dbReference type="Proteomes" id="UP001268819"/>
    </source>
</evidence>
<dbReference type="RefSeq" id="WP_310306077.1">
    <property type="nucleotide sequence ID" value="NZ_BAAAXB010000001.1"/>
</dbReference>
<evidence type="ECO:0000313" key="1">
    <source>
        <dbReference type="EMBL" id="MDR6593399.1"/>
    </source>
</evidence>
<keyword evidence="2" id="KW-1185">Reference proteome</keyword>
<accession>A0ABU1PU38</accession>
<dbReference type="InterPro" id="IPR022118">
    <property type="entry name" value="Peptidase_C70_AvrRpt2"/>
</dbReference>
<dbReference type="Proteomes" id="UP001268819">
    <property type="component" value="Unassembled WGS sequence"/>
</dbReference>
<name>A0ABU1PU38_9PSEU</name>
<dbReference type="InterPro" id="IPR036195">
    <property type="entry name" value="AbfB_ABD_sf"/>
</dbReference>
<dbReference type="SUPFAM" id="SSF110221">
    <property type="entry name" value="AbfB domain"/>
    <property type="match status" value="1"/>
</dbReference>
<proteinExistence type="predicted"/>
<reference evidence="1 2" key="1">
    <citation type="submission" date="2023-07" db="EMBL/GenBank/DDBJ databases">
        <title>Sequencing the genomes of 1000 actinobacteria strains.</title>
        <authorList>
            <person name="Klenk H.-P."/>
        </authorList>
    </citation>
    <scope>NUCLEOTIDE SEQUENCE [LARGE SCALE GENOMIC DNA]</scope>
    <source>
        <strain evidence="1 2">DSM 43749</strain>
    </source>
</reference>
<comment type="caution">
    <text evidence="1">The sequence shown here is derived from an EMBL/GenBank/DDBJ whole genome shotgun (WGS) entry which is preliminary data.</text>
</comment>
<dbReference type="CDD" id="cd00257">
    <property type="entry name" value="beta-trefoil_FSCN-like"/>
    <property type="match status" value="1"/>
</dbReference>
<dbReference type="Pfam" id="PF12385">
    <property type="entry name" value="Peptidase_C70"/>
    <property type="match status" value="1"/>
</dbReference>
<sequence length="312" mass="33527">MSYANVYLRMDGTGVTADNYRGGTVNCQYGAGPKEKYRVRPQADGSYAFESAAFPKVYLWMDGTGVTTAGSGGGSVRCQFIAGAPGVYEKYKLHAQDNGSFSFRSVAFPNVFLRMVGSGVTATTAAGGGIVNCQFDANGGGDETFVLDLADQSLDFVMQRQEQTNWCWDAASVSVARFYNPNAAWTQGLLANAEFGRNDCVVGAGQVSPCNWGRWPDAPLTRVGHFKERLDNALTSLQLGPELAKSAPVLVNIAWRGGGGHIAAVRGRSRVDGVEHVAVADPWYGDSDLTYDAFRDNYQGSGTWNVSYKTKA</sequence>
<protein>
    <recommendedName>
        <fullName evidence="3">Papain like cysteine protease AvrRpt2</fullName>
    </recommendedName>
</protein>
<gene>
    <name evidence="1" type="ORF">J2S66_001783</name>
</gene>
<evidence type="ECO:0008006" key="3">
    <source>
        <dbReference type="Google" id="ProtNLM"/>
    </source>
</evidence>
<organism evidence="1 2">
    <name type="scientific">Saccharothrix longispora</name>
    <dbReference type="NCBI Taxonomy" id="33920"/>
    <lineage>
        <taxon>Bacteria</taxon>
        <taxon>Bacillati</taxon>
        <taxon>Actinomycetota</taxon>
        <taxon>Actinomycetes</taxon>
        <taxon>Pseudonocardiales</taxon>
        <taxon>Pseudonocardiaceae</taxon>
        <taxon>Saccharothrix</taxon>
    </lineage>
</organism>
<dbReference type="EMBL" id="JAVDSG010000001">
    <property type="protein sequence ID" value="MDR6593399.1"/>
    <property type="molecule type" value="Genomic_DNA"/>
</dbReference>